<dbReference type="InterPro" id="IPR044060">
    <property type="entry name" value="Bacterial_rp_domain"/>
</dbReference>
<feature type="domain" description="Bacterial repeat" evidence="3">
    <location>
        <begin position="594"/>
        <end position="662"/>
    </location>
</feature>
<name>A0A1M6JNA2_9FIRM</name>
<dbReference type="EMBL" id="FQZY01000009">
    <property type="protein sequence ID" value="SHJ48122.1"/>
    <property type="molecule type" value="Genomic_DNA"/>
</dbReference>
<feature type="domain" description="Bacterial repeat" evidence="3">
    <location>
        <begin position="297"/>
        <end position="363"/>
    </location>
</feature>
<evidence type="ECO:0000313" key="5">
    <source>
        <dbReference type="Proteomes" id="UP000184301"/>
    </source>
</evidence>
<keyword evidence="2" id="KW-1133">Transmembrane helix</keyword>
<sequence>MNKESRRKWRTKWLRQCTVLAVMTGILFIAGMAVHAQEQDTQKQTLTTQKLPSVEVNKAITSCKVDSPDPEKYLMDEYKTEFKAEGCTIAIDDSSQFLTIAGTPAKVGDYKFSVIWADTSSEDQPEITVDYVFRVRKMRNLTIKKGQSVPDKKTCLEGDVISIVADEPEENYDFDDWTGGKGGTFADEHNPSTTFTMPDADTTITATYKKEQTYTLTVKDGTDNTGGEDYREGDTVSISADPAPEGSVFKEWENDGSGTIEDPASATTTYTMPPSDATVKAAYEKAQTLEFQLSVVNGTDNTNAGPYQENAQISISAAEAPGGQTFREWTSSNGGSFADSAQESTTFTMPAGNVTLTAAYEAEAPKTYTLTMANGTDNTMEGPYVKDTKVSITAAALPEGQKFKEWISSNGGTFEDSKKESTNFSMPAGDATVTATYEALPKFNLTVAGGTDNTKGSPYLEGTKVSITAASPEGQKFKEWTSSNGGSFEDSKKENTNFSMPAGDVTVTAVYEVLPKYTLTMSSGTDNTKGSPYLEGTKVSITAAAAPVGEKFKEWTSNNGGTFEDSKKENTTFTMPAGPVIVTATYEALTYTITAAASPPEAGTVTGAGKVMYHTKTTLTATAKTGYKFSKWTEGNQTVGTEPTLAVENVDRDHAYVAEFTKTAGTASSAPTGDKNNIAKWIAIMAVAVVGVIIVLIVRKKKR</sequence>
<feature type="domain" description="Bacterial repeat" evidence="3">
    <location>
        <begin position="151"/>
        <end position="211"/>
    </location>
</feature>
<protein>
    <submittedName>
        <fullName evidence="4">Repeat domain (List_Bact_rpt)</fullName>
    </submittedName>
</protein>
<keyword evidence="5" id="KW-1185">Reference proteome</keyword>
<feature type="region of interest" description="Disordered" evidence="1">
    <location>
        <begin position="252"/>
        <end position="273"/>
    </location>
</feature>
<dbReference type="AlphaFoldDB" id="A0A1M6JNA2"/>
<feature type="domain" description="Bacterial repeat" evidence="3">
    <location>
        <begin position="214"/>
        <end position="286"/>
    </location>
</feature>
<feature type="transmembrane region" description="Helical" evidence="2">
    <location>
        <begin position="678"/>
        <end position="698"/>
    </location>
</feature>
<dbReference type="OrthoDB" id="2001922at2"/>
<evidence type="ECO:0000256" key="1">
    <source>
        <dbReference type="SAM" id="MobiDB-lite"/>
    </source>
</evidence>
<dbReference type="Pfam" id="PF18998">
    <property type="entry name" value="Flg_new_2"/>
    <property type="match status" value="7"/>
</dbReference>
<evidence type="ECO:0000256" key="2">
    <source>
        <dbReference type="SAM" id="Phobius"/>
    </source>
</evidence>
<reference evidence="4 5" key="1">
    <citation type="submission" date="2016-11" db="EMBL/GenBank/DDBJ databases">
        <authorList>
            <person name="Jaros S."/>
            <person name="Januszkiewicz K."/>
            <person name="Wedrychowicz H."/>
        </authorList>
    </citation>
    <scope>NUCLEOTIDE SEQUENCE [LARGE SCALE GENOMIC DNA]</scope>
    <source>
        <strain evidence="4 5">DSM 15480</strain>
    </source>
</reference>
<feature type="domain" description="Bacterial repeat" evidence="3">
    <location>
        <begin position="368"/>
        <end position="439"/>
    </location>
</feature>
<keyword evidence="2" id="KW-0812">Transmembrane</keyword>
<evidence type="ECO:0000259" key="3">
    <source>
        <dbReference type="Pfam" id="PF18998"/>
    </source>
</evidence>
<organism evidence="4 5">
    <name type="scientific">Hespellia stercorisuis DSM 15480</name>
    <dbReference type="NCBI Taxonomy" id="1121950"/>
    <lineage>
        <taxon>Bacteria</taxon>
        <taxon>Bacillati</taxon>
        <taxon>Bacillota</taxon>
        <taxon>Clostridia</taxon>
        <taxon>Lachnospirales</taxon>
        <taxon>Lachnospiraceae</taxon>
        <taxon>Hespellia</taxon>
    </lineage>
</organism>
<keyword evidence="2" id="KW-0472">Membrane</keyword>
<dbReference type="Proteomes" id="UP000184301">
    <property type="component" value="Unassembled WGS sequence"/>
</dbReference>
<feature type="domain" description="Bacterial repeat" evidence="3">
    <location>
        <begin position="448"/>
        <end position="512"/>
    </location>
</feature>
<feature type="domain" description="Bacterial repeat" evidence="3">
    <location>
        <begin position="518"/>
        <end position="588"/>
    </location>
</feature>
<evidence type="ECO:0000313" key="4">
    <source>
        <dbReference type="EMBL" id="SHJ48122.1"/>
    </source>
</evidence>
<accession>A0A1M6JNA2</accession>
<dbReference type="STRING" id="1121950.SAMN02745243_00706"/>
<proteinExistence type="predicted"/>
<gene>
    <name evidence="4" type="ORF">SAMN02745243_00706</name>
</gene>